<evidence type="ECO:0000313" key="2">
    <source>
        <dbReference type="Proteomes" id="UP000050514"/>
    </source>
</evidence>
<dbReference type="Proteomes" id="UP000050514">
    <property type="component" value="Unassembled WGS sequence"/>
</dbReference>
<sequence>MLTFYCPKCWQVVNEKEKTCPHCGFSLEKLSNQEYDQKLLDALHHTIPERRMIAAQILGNLEIQQAVPIFKQILASEVEDYYFLRTILISLAKIDHPERMEIIENATHHTSNLVCSFARKILKKLNENQPIETWDEFSG</sequence>
<dbReference type="STRING" id="360411.AC812_16825"/>
<evidence type="ECO:0000313" key="1">
    <source>
        <dbReference type="EMBL" id="KPL70806.1"/>
    </source>
</evidence>
<reference evidence="1 2" key="1">
    <citation type="submission" date="2015-07" db="EMBL/GenBank/DDBJ databases">
        <title>Draft genome of Bellilinea caldifistulae DSM 17877.</title>
        <authorList>
            <person name="Hemp J."/>
            <person name="Ward L.M."/>
            <person name="Pace L.A."/>
            <person name="Fischer W.W."/>
        </authorList>
    </citation>
    <scope>NUCLEOTIDE SEQUENCE [LARGE SCALE GENOMIC DNA]</scope>
    <source>
        <strain evidence="1 2">GOMI-1</strain>
    </source>
</reference>
<dbReference type="RefSeq" id="WP_061916931.1">
    <property type="nucleotide sequence ID" value="NZ_DF967971.1"/>
</dbReference>
<organism evidence="1 2">
    <name type="scientific">Bellilinea caldifistulae</name>
    <dbReference type="NCBI Taxonomy" id="360411"/>
    <lineage>
        <taxon>Bacteria</taxon>
        <taxon>Bacillati</taxon>
        <taxon>Chloroflexota</taxon>
        <taxon>Anaerolineae</taxon>
        <taxon>Anaerolineales</taxon>
        <taxon>Anaerolineaceae</taxon>
        <taxon>Bellilinea</taxon>
    </lineage>
</organism>
<dbReference type="InterPro" id="IPR011989">
    <property type="entry name" value="ARM-like"/>
</dbReference>
<protein>
    <recommendedName>
        <fullName evidence="3">HEAT repeat domain-containing protein</fullName>
    </recommendedName>
</protein>
<comment type="caution">
    <text evidence="1">The sequence shown here is derived from an EMBL/GenBank/DDBJ whole genome shotgun (WGS) entry which is preliminary data.</text>
</comment>
<dbReference type="SUPFAM" id="SSF48371">
    <property type="entry name" value="ARM repeat"/>
    <property type="match status" value="1"/>
</dbReference>
<dbReference type="AlphaFoldDB" id="A0A0P6WWU1"/>
<dbReference type="Gene3D" id="1.25.10.10">
    <property type="entry name" value="Leucine-rich Repeat Variant"/>
    <property type="match status" value="1"/>
</dbReference>
<keyword evidence="2" id="KW-1185">Reference proteome</keyword>
<name>A0A0P6WWU1_9CHLR</name>
<evidence type="ECO:0008006" key="3">
    <source>
        <dbReference type="Google" id="ProtNLM"/>
    </source>
</evidence>
<dbReference type="EMBL" id="LGHJ01000029">
    <property type="protein sequence ID" value="KPL70806.1"/>
    <property type="molecule type" value="Genomic_DNA"/>
</dbReference>
<dbReference type="InterPro" id="IPR016024">
    <property type="entry name" value="ARM-type_fold"/>
</dbReference>
<gene>
    <name evidence="1" type="ORF">AC812_16825</name>
</gene>
<proteinExistence type="predicted"/>
<accession>A0A0P6WWU1</accession>